<evidence type="ECO:0000313" key="3">
    <source>
        <dbReference type="EMBL" id="RSH94632.1"/>
    </source>
</evidence>
<reference evidence="3 4" key="1">
    <citation type="submission" date="2018-11" db="EMBL/GenBank/DDBJ databases">
        <title>Genome sequence of Saitozyma podzolica DSM 27192.</title>
        <authorList>
            <person name="Aliyu H."/>
            <person name="Gorte O."/>
            <person name="Ochsenreither K."/>
        </authorList>
    </citation>
    <scope>NUCLEOTIDE SEQUENCE [LARGE SCALE GENOMIC DNA]</scope>
    <source>
        <strain evidence="3 4">DSM 27192</strain>
    </source>
</reference>
<evidence type="ECO:0000256" key="1">
    <source>
        <dbReference type="SAM" id="MobiDB-lite"/>
    </source>
</evidence>
<keyword evidence="2" id="KW-0472">Membrane</keyword>
<feature type="transmembrane region" description="Helical" evidence="2">
    <location>
        <begin position="6"/>
        <end position="26"/>
    </location>
</feature>
<keyword evidence="2" id="KW-1133">Transmembrane helix</keyword>
<name>A0A427YU84_9TREE</name>
<dbReference type="InterPro" id="IPR018624">
    <property type="entry name" value="Sec66"/>
</dbReference>
<evidence type="ECO:0000256" key="2">
    <source>
        <dbReference type="SAM" id="Phobius"/>
    </source>
</evidence>
<dbReference type="PANTHER" id="PTHR28229:SF1">
    <property type="entry name" value="TRANSLOCATION PROTEIN SEC66"/>
    <property type="match status" value="1"/>
</dbReference>
<feature type="region of interest" description="Disordered" evidence="1">
    <location>
        <begin position="265"/>
        <end position="337"/>
    </location>
</feature>
<comment type="caution">
    <text evidence="3">The sequence shown here is derived from an EMBL/GenBank/DDBJ whole genome shotgun (WGS) entry which is preliminary data.</text>
</comment>
<dbReference type="AlphaFoldDB" id="A0A427YU84"/>
<evidence type="ECO:0000313" key="4">
    <source>
        <dbReference type="Proteomes" id="UP000279259"/>
    </source>
</evidence>
<gene>
    <name evidence="3" type="primary">SEC66</name>
    <name evidence="3" type="ORF">EHS25_004436</name>
</gene>
<dbReference type="PANTHER" id="PTHR28229">
    <property type="entry name" value="TRANSLOCATION PROTEIN SEC66"/>
    <property type="match status" value="1"/>
</dbReference>
<dbReference type="GO" id="GO:0031204">
    <property type="term" value="P:post-translational protein targeting to membrane, translocation"/>
    <property type="evidence" value="ECO:0007669"/>
    <property type="project" value="InterPro"/>
</dbReference>
<dbReference type="OrthoDB" id="73168at2759"/>
<organism evidence="3 4">
    <name type="scientific">Saitozyma podzolica</name>
    <dbReference type="NCBI Taxonomy" id="1890683"/>
    <lineage>
        <taxon>Eukaryota</taxon>
        <taxon>Fungi</taxon>
        <taxon>Dikarya</taxon>
        <taxon>Basidiomycota</taxon>
        <taxon>Agaricomycotina</taxon>
        <taxon>Tremellomycetes</taxon>
        <taxon>Tremellales</taxon>
        <taxon>Trimorphomycetaceae</taxon>
        <taxon>Saitozyma</taxon>
    </lineage>
</organism>
<protein>
    <submittedName>
        <fullName evidence="3">Translocation protein S66</fullName>
    </submittedName>
</protein>
<feature type="compositionally biased region" description="Polar residues" evidence="1">
    <location>
        <begin position="315"/>
        <end position="328"/>
    </location>
</feature>
<dbReference type="STRING" id="1890683.A0A427YU84"/>
<keyword evidence="2" id="KW-0812">Transmembrane</keyword>
<dbReference type="Pfam" id="PF09802">
    <property type="entry name" value="Sec66"/>
    <property type="match status" value="1"/>
</dbReference>
<accession>A0A427YU84</accession>
<proteinExistence type="predicted"/>
<dbReference type="EMBL" id="RSCD01000002">
    <property type="protein sequence ID" value="RSH94632.1"/>
    <property type="molecule type" value="Genomic_DNA"/>
</dbReference>
<keyword evidence="4" id="KW-1185">Reference proteome</keyword>
<sequence>MATSLIVPLAYITVLVTSLAIFSRVYRRRRAVAKTSFEPWFPAHPTRDVYITLLSSPTPVPDSLLKSALLVRATADVRRIWRLRDDKAALTSLHQRGLIGDDTMERFAAAEKELEAEIVDVVQEAHSFRQGWGGMIFATATEMAQAEKTRETVMSIPKIKAMEGECACGFLGMDEVPDPDPLFTDPVRVQVPSTRCSSAFPSLGGLVSVLSTLTALRLAFSFQQDFEQCHSVHAQSAAEPPLPPLTHDPWTHKRQALRARYLPDTPAPSAATVLPIAPSPPMSSTPSRQPSAPGSGSDEASTPAATGVSSAIPLSGTTSATSTPSKNTPGKKKKGKK</sequence>
<dbReference type="Proteomes" id="UP000279259">
    <property type="component" value="Unassembled WGS sequence"/>
</dbReference>
<feature type="compositionally biased region" description="Polar residues" evidence="1">
    <location>
        <begin position="284"/>
        <end position="309"/>
    </location>
</feature>
<dbReference type="GO" id="GO:0031207">
    <property type="term" value="C:Sec62/Sec63 complex"/>
    <property type="evidence" value="ECO:0007669"/>
    <property type="project" value="InterPro"/>
</dbReference>